<dbReference type="GO" id="GO:0008477">
    <property type="term" value="F:purine nucleosidase activity"/>
    <property type="evidence" value="ECO:0007669"/>
    <property type="project" value="TreeGrafter"/>
</dbReference>
<dbReference type="PANTHER" id="PTHR12304:SF25">
    <property type="entry name" value="INOSINE_URIDINE-PREFERRING NUCLEOSIDE HYDROLASE DOMAIN-CONTAINING PROTEIN"/>
    <property type="match status" value="1"/>
</dbReference>
<name>A0A2Z5ZH60_9PROT</name>
<evidence type="ECO:0000313" key="5">
    <source>
        <dbReference type="Proteomes" id="UP000270034"/>
    </source>
</evidence>
<keyword evidence="2" id="KW-0326">Glycosidase</keyword>
<reference evidence="4 5" key="1">
    <citation type="submission" date="2018-02" db="EMBL/GenBank/DDBJ databases">
        <title>Acetobacter orientalis genome.</title>
        <authorList>
            <person name="Nakashima N."/>
            <person name="Tamura T."/>
        </authorList>
    </citation>
    <scope>NUCLEOTIDE SEQUENCE [LARGE SCALE GENOMIC DNA]</scope>
    <source>
        <strain evidence="4 5">FAN1</strain>
    </source>
</reference>
<dbReference type="Gene3D" id="3.90.245.10">
    <property type="entry name" value="Ribonucleoside hydrolase-like"/>
    <property type="match status" value="1"/>
</dbReference>
<dbReference type="PANTHER" id="PTHR12304">
    <property type="entry name" value="INOSINE-URIDINE PREFERRING NUCLEOSIDE HYDROLASE"/>
    <property type="match status" value="1"/>
</dbReference>
<organism evidence="4 5">
    <name type="scientific">Acetobacter orientalis</name>
    <dbReference type="NCBI Taxonomy" id="146474"/>
    <lineage>
        <taxon>Bacteria</taxon>
        <taxon>Pseudomonadati</taxon>
        <taxon>Pseudomonadota</taxon>
        <taxon>Alphaproteobacteria</taxon>
        <taxon>Acetobacterales</taxon>
        <taxon>Acetobacteraceae</taxon>
        <taxon>Acetobacter</taxon>
    </lineage>
</organism>
<dbReference type="Pfam" id="PF01156">
    <property type="entry name" value="IU_nuc_hydro"/>
    <property type="match status" value="1"/>
</dbReference>
<evidence type="ECO:0000256" key="2">
    <source>
        <dbReference type="ARBA" id="ARBA00023295"/>
    </source>
</evidence>
<dbReference type="InterPro" id="IPR036452">
    <property type="entry name" value="Ribo_hydro-like"/>
</dbReference>
<evidence type="ECO:0000259" key="3">
    <source>
        <dbReference type="Pfam" id="PF01156"/>
    </source>
</evidence>
<dbReference type="AlphaFoldDB" id="A0A2Z5ZH60"/>
<sequence length="389" mass="42263">MPYKQPSVAKNWPAMAPYCPRSFMRLTALSRFFSLGTCTLAVALCTTAPSTYAASAQDPALVIEDNDFLGPGGSDIQSTIPLLGNPHIKVLGFTVTTGDDWENAESAHLRRFLEFAKRTDIPVAEGAVYPLLNTPALMRLHEQEFGRIPWKGAWGGLGDGTTVPETQPALPKLPEGLPSTPAAQETAALFLIRAVHEHPHQVTIVAAGPLTNLALAIRLDPSFAATAKHLVFMGGLLDTDLMSVTGNANFASDFNMIFDPEAAHITLTAPWPAITVVGNISNSVAMTKAYMARITQKSTPVTRYLSQYISPLPMWDEMTTAIAADPSLVTQSVKAYMDIDTSQGSHYGHARVWPKDSAPRTQHVREVILVQKIDEARFLNSFMQQAHSL</sequence>
<dbReference type="SUPFAM" id="SSF53590">
    <property type="entry name" value="Nucleoside hydrolase"/>
    <property type="match status" value="1"/>
</dbReference>
<proteinExistence type="predicted"/>
<feature type="domain" description="Inosine/uridine-preferring nucleoside hydrolase" evidence="3">
    <location>
        <begin position="71"/>
        <end position="379"/>
    </location>
</feature>
<dbReference type="GO" id="GO:0006152">
    <property type="term" value="P:purine nucleoside catabolic process"/>
    <property type="evidence" value="ECO:0007669"/>
    <property type="project" value="TreeGrafter"/>
</dbReference>
<dbReference type="GO" id="GO:0005829">
    <property type="term" value="C:cytosol"/>
    <property type="evidence" value="ECO:0007669"/>
    <property type="project" value="TreeGrafter"/>
</dbReference>
<evidence type="ECO:0000256" key="1">
    <source>
        <dbReference type="ARBA" id="ARBA00022801"/>
    </source>
</evidence>
<keyword evidence="1 4" id="KW-0378">Hydrolase</keyword>
<dbReference type="Proteomes" id="UP000270034">
    <property type="component" value="Chromosome"/>
</dbReference>
<dbReference type="InterPro" id="IPR001910">
    <property type="entry name" value="Inosine/uridine_hydrolase_dom"/>
</dbReference>
<gene>
    <name evidence="4" type="ORF">AcetOrient_orf01967</name>
</gene>
<dbReference type="KEGG" id="aot:AcetOri_orf01967"/>
<dbReference type="InterPro" id="IPR023186">
    <property type="entry name" value="IUNH"/>
</dbReference>
<evidence type="ECO:0000313" key="4">
    <source>
        <dbReference type="EMBL" id="BBC79659.1"/>
    </source>
</evidence>
<protein>
    <submittedName>
        <fullName evidence="4">Nucleoside hydrolase</fullName>
    </submittedName>
</protein>
<accession>A0A2Z5ZH60</accession>
<dbReference type="EMBL" id="AP018515">
    <property type="protein sequence ID" value="BBC79659.1"/>
    <property type="molecule type" value="Genomic_DNA"/>
</dbReference>